<sequence>MLSLVLLSALATSHVLATPLLQTRDTCEATSNRVCYGTEAGSSQGIDVTDVQLAADYLRFRASLNESEPQYLTMGRGPTCVEELVPGPGGGGLTVVAKHIDPSVESSVLLTDIADAIDGGEMASPDERERALIGCAEKGGQGGIKIDPNNPAYNTREYKSRNATPGGIIVKLVRS</sequence>
<comment type="caution">
    <text evidence="2">The sequence shown here is derived from an EMBL/GenBank/DDBJ whole genome shotgun (WGS) entry which is preliminary data.</text>
</comment>
<name>A0A166UIV7_9HYPO</name>
<evidence type="ECO:0000256" key="1">
    <source>
        <dbReference type="SAM" id="SignalP"/>
    </source>
</evidence>
<dbReference type="OrthoDB" id="3689965at2759"/>
<evidence type="ECO:0000313" key="3">
    <source>
        <dbReference type="Proteomes" id="UP000078544"/>
    </source>
</evidence>
<feature type="signal peptide" evidence="1">
    <location>
        <begin position="1"/>
        <end position="17"/>
    </location>
</feature>
<dbReference type="EMBL" id="AZGY01000001">
    <property type="protein sequence ID" value="OAA32591.1"/>
    <property type="molecule type" value="Genomic_DNA"/>
</dbReference>
<reference evidence="2 3" key="1">
    <citation type="journal article" date="2016" name="Genome Biol. Evol.">
        <title>Divergent and convergent evolution of fungal pathogenicity.</title>
        <authorList>
            <person name="Shang Y."/>
            <person name="Xiao G."/>
            <person name="Zheng P."/>
            <person name="Cen K."/>
            <person name="Zhan S."/>
            <person name="Wang C."/>
        </authorList>
    </citation>
    <scope>NUCLEOTIDE SEQUENCE [LARGE SCALE GENOMIC DNA]</scope>
    <source>
        <strain evidence="2 3">RCEF 2490</strain>
    </source>
</reference>
<protein>
    <submittedName>
        <fullName evidence="2">Uncharacterized protein</fullName>
    </submittedName>
</protein>
<dbReference type="Proteomes" id="UP000078544">
    <property type="component" value="Unassembled WGS sequence"/>
</dbReference>
<dbReference type="AlphaFoldDB" id="A0A166UIV7"/>
<proteinExistence type="predicted"/>
<feature type="chain" id="PRO_5007880637" evidence="1">
    <location>
        <begin position="18"/>
        <end position="175"/>
    </location>
</feature>
<gene>
    <name evidence="2" type="ORF">AAL_00056</name>
</gene>
<organism evidence="2 3">
    <name type="scientific">Moelleriella libera RCEF 2490</name>
    <dbReference type="NCBI Taxonomy" id="1081109"/>
    <lineage>
        <taxon>Eukaryota</taxon>
        <taxon>Fungi</taxon>
        <taxon>Dikarya</taxon>
        <taxon>Ascomycota</taxon>
        <taxon>Pezizomycotina</taxon>
        <taxon>Sordariomycetes</taxon>
        <taxon>Hypocreomycetidae</taxon>
        <taxon>Hypocreales</taxon>
        <taxon>Clavicipitaceae</taxon>
        <taxon>Moelleriella</taxon>
    </lineage>
</organism>
<keyword evidence="1" id="KW-0732">Signal</keyword>
<keyword evidence="3" id="KW-1185">Reference proteome</keyword>
<evidence type="ECO:0000313" key="2">
    <source>
        <dbReference type="EMBL" id="OAA32591.1"/>
    </source>
</evidence>
<accession>A0A166UIV7</accession>